<evidence type="ECO:0000313" key="3">
    <source>
        <dbReference type="Proteomes" id="UP000185696"/>
    </source>
</evidence>
<feature type="region of interest" description="Disordered" evidence="1">
    <location>
        <begin position="1"/>
        <end position="37"/>
    </location>
</feature>
<accession>A0A7Z0WFH7</accession>
<gene>
    <name evidence="2" type="ORF">BLA60_33785</name>
</gene>
<organism evidence="2 3">
    <name type="scientific">Actinophytocola xinjiangensis</name>
    <dbReference type="NCBI Taxonomy" id="485602"/>
    <lineage>
        <taxon>Bacteria</taxon>
        <taxon>Bacillati</taxon>
        <taxon>Actinomycetota</taxon>
        <taxon>Actinomycetes</taxon>
        <taxon>Pseudonocardiales</taxon>
        <taxon>Pseudonocardiaceae</taxon>
    </lineage>
</organism>
<dbReference type="Proteomes" id="UP000185696">
    <property type="component" value="Unassembled WGS sequence"/>
</dbReference>
<dbReference type="RefSeq" id="WP_075137109.1">
    <property type="nucleotide sequence ID" value="NZ_MSIF01000024.1"/>
</dbReference>
<evidence type="ECO:0000256" key="1">
    <source>
        <dbReference type="SAM" id="MobiDB-lite"/>
    </source>
</evidence>
<keyword evidence="3" id="KW-1185">Reference proteome</keyword>
<feature type="compositionally biased region" description="Polar residues" evidence="1">
    <location>
        <begin position="17"/>
        <end position="32"/>
    </location>
</feature>
<name>A0A7Z0WFH7_9PSEU</name>
<evidence type="ECO:0000313" key="2">
    <source>
        <dbReference type="EMBL" id="OLF06019.1"/>
    </source>
</evidence>
<dbReference type="EMBL" id="MSIF01000024">
    <property type="protein sequence ID" value="OLF06019.1"/>
    <property type="molecule type" value="Genomic_DNA"/>
</dbReference>
<sequence length="86" mass="8645">MDVGGGGTTSCGSTSGVRRNTSTSIVSGTPITSGPMPLRSHMISIECARPNAAAFRSVSVTKFAIARPCPSTRRYSASAIPGGAAT</sequence>
<proteinExistence type="predicted"/>
<reference evidence="2 3" key="1">
    <citation type="submission" date="2016-12" db="EMBL/GenBank/DDBJ databases">
        <title>The draft genome sequence of Actinophytocola xinjiangensis.</title>
        <authorList>
            <person name="Wang W."/>
            <person name="Yuan L."/>
        </authorList>
    </citation>
    <scope>NUCLEOTIDE SEQUENCE [LARGE SCALE GENOMIC DNA]</scope>
    <source>
        <strain evidence="2 3">CGMCC 4.4663</strain>
    </source>
</reference>
<protein>
    <submittedName>
        <fullName evidence="2">Uncharacterized protein</fullName>
    </submittedName>
</protein>
<dbReference type="AlphaFoldDB" id="A0A7Z0WFH7"/>
<comment type="caution">
    <text evidence="2">The sequence shown here is derived from an EMBL/GenBank/DDBJ whole genome shotgun (WGS) entry which is preliminary data.</text>
</comment>